<dbReference type="RefSeq" id="WP_250341609.1">
    <property type="nucleotide sequence ID" value="NZ_CP097885.1"/>
</dbReference>
<evidence type="ECO:0000256" key="4">
    <source>
        <dbReference type="ARBA" id="ARBA00023088"/>
    </source>
</evidence>
<evidence type="ECO:0000313" key="12">
    <source>
        <dbReference type="Proteomes" id="UP001056218"/>
    </source>
</evidence>
<feature type="domain" description="Gram-positive pilin backbone subunit 2 Cna-B-like" evidence="8">
    <location>
        <begin position="236"/>
        <end position="343"/>
    </location>
</feature>
<keyword evidence="4" id="KW-0572">Peptidoglycan-anchor</keyword>
<feature type="domain" description="Gram-positive pilin backbone subunit 3 Cna-B-like" evidence="9">
    <location>
        <begin position="366"/>
        <end position="505"/>
    </location>
</feature>
<dbReference type="NCBIfam" id="TIGR01167">
    <property type="entry name" value="LPXTG_anchor"/>
    <property type="match status" value="1"/>
</dbReference>
<protein>
    <submittedName>
        <fullName evidence="11">Isopeptide-forming domain-containing fimbrial protein</fullName>
    </submittedName>
</protein>
<evidence type="ECO:0000259" key="9">
    <source>
        <dbReference type="Pfam" id="PF16570"/>
    </source>
</evidence>
<dbReference type="InterPro" id="IPR026466">
    <property type="entry name" value="Fim_isopep_form_D2_dom"/>
</dbReference>
<feature type="transmembrane region" description="Helical" evidence="5">
    <location>
        <begin position="690"/>
        <end position="711"/>
    </location>
</feature>
<dbReference type="InterPro" id="IPR041033">
    <property type="entry name" value="SpaA_PFL_dom_1"/>
</dbReference>
<keyword evidence="5" id="KW-0472">Membrane</keyword>
<dbReference type="Gene3D" id="2.60.40.1140">
    <property type="entry name" value="Collagen-binding surface protein Cna, B-type domain"/>
    <property type="match status" value="1"/>
</dbReference>
<sequence>MSLIMALVMLVGVFSPLSALAVGEENAQASDPKEIKVNVHKVLISEDALSKHNAQKKYDPTKAMTQEELKTFFGDKDVKTIDNVYFIAIKENETGYNDFDSKTKEEQKNIIESLDAGRKGKTENGGIKTFKLASPGNYKIYEVKFMSEYKGPKGEVLTGVKAIPVDLKLPEHARNENGIQNEIHVYPKNSEKKVQFDKNFAKENGLEAITDPNTLKDVGAVFDNYKKEKANAKAEVGKTIHYETKAFLPKDSVYTNLDLKDSMDKGLLYDSVTGVKATVDPTSVTLDAKDYTVTNQANGFSLTFTESGLKKINDAAKTQDVTVTFTYDAKVTADAVVDNPMDNHASFIYNHKPSNPTSEKVKPKNNEITVTKTWGSDGKGTAPSEVWVKYQLLDENDNPVADVTFKDKDNVDRTNLGNGITFEKTGEFSGKFKGLKADKEYKIKEIVNGYEPEFTVNNTDGTVTIKNKVVPNIITPTPPKVTVGGKRFVKTNQDGSKRLAGAEFKIKNLNNGTDNGKFLKITGTDNNNAYITAEKAYNDAIQAVNDALKKGEISATNKVTIDSQDYDNKEAAMNKVKELEDARNKAFVGANLKYEWVEESKATTFNTNADGQFEVKGLAYGKYQAVETKAPAGFALPTNGGTFEFTVMEGSYDGKPTGVEADHIGYADNQDTIQGQKIVNNDVTIPQTGGMGTVLFTVVGISLMAGAVVAMKRNREEA</sequence>
<organism evidence="11 12">
    <name type="scientific">Peptoniphilus genitalis</name>
    <dbReference type="NCBI Taxonomy" id="3036303"/>
    <lineage>
        <taxon>Bacteria</taxon>
        <taxon>Bacillati</taxon>
        <taxon>Bacillota</taxon>
        <taxon>Tissierellia</taxon>
        <taxon>Tissierellales</taxon>
        <taxon>Peptoniphilaceae</taxon>
        <taxon>Peptoniphilus</taxon>
    </lineage>
</organism>
<evidence type="ECO:0000256" key="1">
    <source>
        <dbReference type="ARBA" id="ARBA00022512"/>
    </source>
</evidence>
<dbReference type="Pfam" id="PF16570">
    <property type="entry name" value="GramPos_pilinD3"/>
    <property type="match status" value="1"/>
</dbReference>
<feature type="domain" description="Gram-positive cocci surface proteins LPxTG" evidence="7">
    <location>
        <begin position="680"/>
        <end position="717"/>
    </location>
</feature>
<feature type="signal peptide" evidence="6">
    <location>
        <begin position="1"/>
        <end position="21"/>
    </location>
</feature>
<dbReference type="NCBIfam" id="TIGR04226">
    <property type="entry name" value="RrgB_K2N_iso_D2"/>
    <property type="match status" value="1"/>
</dbReference>
<dbReference type="Pfam" id="PF16569">
    <property type="entry name" value="GramPos_pilinBB"/>
    <property type="match status" value="1"/>
</dbReference>
<gene>
    <name evidence="11" type="ORF">M9426_05700</name>
</gene>
<dbReference type="EMBL" id="CP097885">
    <property type="protein sequence ID" value="URN40748.1"/>
    <property type="molecule type" value="Genomic_DNA"/>
</dbReference>
<proteinExistence type="predicted"/>
<dbReference type="Proteomes" id="UP001056218">
    <property type="component" value="Chromosome"/>
</dbReference>
<dbReference type="InterPro" id="IPR032334">
    <property type="entry name" value="GramPos_pilinBB"/>
</dbReference>
<keyword evidence="1" id="KW-0134">Cell wall</keyword>
<dbReference type="InterPro" id="IPR019931">
    <property type="entry name" value="LPXTG_anchor"/>
</dbReference>
<name>A0ABY4TJU3_9FIRM</name>
<keyword evidence="12" id="KW-1185">Reference proteome</keyword>
<evidence type="ECO:0000256" key="3">
    <source>
        <dbReference type="ARBA" id="ARBA00022729"/>
    </source>
</evidence>
<dbReference type="Gene3D" id="2.60.40.10">
    <property type="entry name" value="Immunoglobulins"/>
    <property type="match status" value="2"/>
</dbReference>
<evidence type="ECO:0000259" key="8">
    <source>
        <dbReference type="Pfam" id="PF16569"/>
    </source>
</evidence>
<dbReference type="Pfam" id="PF00746">
    <property type="entry name" value="Gram_pos_anchor"/>
    <property type="match status" value="1"/>
</dbReference>
<evidence type="ECO:0000259" key="10">
    <source>
        <dbReference type="Pfam" id="PF17802"/>
    </source>
</evidence>
<feature type="domain" description="SpaA-like prealbumin fold" evidence="10">
    <location>
        <begin position="577"/>
        <end position="649"/>
    </location>
</feature>
<keyword evidence="5" id="KW-0812">Transmembrane</keyword>
<feature type="chain" id="PRO_5047311975" evidence="6">
    <location>
        <begin position="22"/>
        <end position="718"/>
    </location>
</feature>
<keyword evidence="3 6" id="KW-0732">Signal</keyword>
<evidence type="ECO:0000256" key="5">
    <source>
        <dbReference type="SAM" id="Phobius"/>
    </source>
</evidence>
<keyword evidence="2" id="KW-0964">Secreted</keyword>
<keyword evidence="5" id="KW-1133">Transmembrane helix</keyword>
<dbReference type="Pfam" id="PF17802">
    <property type="entry name" value="SpaA"/>
    <property type="match status" value="1"/>
</dbReference>
<dbReference type="Gene3D" id="1.20.58.90">
    <property type="match status" value="1"/>
</dbReference>
<accession>A0ABY4TJU3</accession>
<evidence type="ECO:0000256" key="2">
    <source>
        <dbReference type="ARBA" id="ARBA00022525"/>
    </source>
</evidence>
<evidence type="ECO:0000259" key="7">
    <source>
        <dbReference type="Pfam" id="PF00746"/>
    </source>
</evidence>
<evidence type="ECO:0000256" key="6">
    <source>
        <dbReference type="SAM" id="SignalP"/>
    </source>
</evidence>
<evidence type="ECO:0000313" key="11">
    <source>
        <dbReference type="EMBL" id="URN40748.1"/>
    </source>
</evidence>
<dbReference type="InterPro" id="IPR013783">
    <property type="entry name" value="Ig-like_fold"/>
</dbReference>
<dbReference type="InterPro" id="IPR032332">
    <property type="entry name" value="GramPos_pilinD3"/>
</dbReference>
<reference evidence="11 12" key="1">
    <citation type="submission" date="2022-05" db="EMBL/GenBank/DDBJ databases">
        <title>Identification of Peptoniphilus vaginalis-like Bacteria, Peptoniphilus septimus sp. nov. from Blood Cultures in a Cervical Cancer Patient receiving Chemotherapy: Case and Implications.</title>
        <authorList>
            <person name="Zhan X.-Y."/>
        </authorList>
    </citation>
    <scope>NUCLEOTIDE SEQUENCE [LARGE SCALE GENOMIC DNA]</scope>
    <source>
        <strain evidence="11 12">SAHP1</strain>
    </source>
</reference>
<dbReference type="Gene3D" id="2.60.40.740">
    <property type="match status" value="1"/>
</dbReference>